<gene>
    <name evidence="13" type="primary">LOC110792985</name>
</gene>
<feature type="active site" evidence="6">
    <location>
        <position position="364"/>
    </location>
</feature>
<dbReference type="Gene3D" id="3.60.10.10">
    <property type="entry name" value="Endonuclease/exonuclease/phosphatase"/>
    <property type="match status" value="1"/>
</dbReference>
<keyword evidence="12" id="KW-1185">Reference proteome</keyword>
<keyword evidence="3 7" id="KW-0479">Metal-binding</keyword>
<feature type="site" description="Transition state stabilizer" evidence="8">
    <location>
        <position position="406"/>
    </location>
</feature>
<dbReference type="GeneID" id="110792985"/>
<dbReference type="PROSITE" id="PS00726">
    <property type="entry name" value="AP_NUCLEASE_F1_1"/>
    <property type="match status" value="1"/>
</dbReference>
<dbReference type="NCBIfam" id="TIGR00633">
    <property type="entry name" value="xth"/>
    <property type="match status" value="1"/>
</dbReference>
<dbReference type="PANTHER" id="PTHR22748:SF6">
    <property type="entry name" value="DNA-(APURINIC OR APYRIMIDINIC SITE) ENDONUCLEASE"/>
    <property type="match status" value="1"/>
</dbReference>
<feature type="site" description="Important for catalytic activity" evidence="8">
    <location>
        <position position="476"/>
    </location>
</feature>
<keyword evidence="13" id="KW-0255">Endonuclease</keyword>
<dbReference type="PROSITE" id="PS50800">
    <property type="entry name" value="SAP"/>
    <property type="match status" value="1"/>
</dbReference>
<dbReference type="Pfam" id="PF02037">
    <property type="entry name" value="SAP"/>
    <property type="match status" value="1"/>
</dbReference>
<dbReference type="PROSITE" id="PS00727">
    <property type="entry name" value="AP_NUCLEASE_F1_2"/>
    <property type="match status" value="1"/>
</dbReference>
<dbReference type="GO" id="GO:0006284">
    <property type="term" value="P:base-excision repair"/>
    <property type="evidence" value="ECO:0000318"/>
    <property type="project" value="GO_Central"/>
</dbReference>
<feature type="binding site" evidence="7">
    <location>
        <position position="501"/>
    </location>
    <ligand>
        <name>Mg(2+)</name>
        <dbReference type="ChEBI" id="CHEBI:18420"/>
        <label>1</label>
    </ligand>
</feature>
<feature type="region of interest" description="Disordered" evidence="10">
    <location>
        <begin position="123"/>
        <end position="148"/>
    </location>
</feature>
<dbReference type="GO" id="GO:0016829">
    <property type="term" value="F:lyase activity"/>
    <property type="evidence" value="ECO:0007669"/>
    <property type="project" value="UniProtKB-KW"/>
</dbReference>
<name>A0A9R0IQL2_SPIOL</name>
<dbReference type="SUPFAM" id="SSF56219">
    <property type="entry name" value="DNase I-like"/>
    <property type="match status" value="1"/>
</dbReference>
<evidence type="ECO:0000313" key="13">
    <source>
        <dbReference type="RefSeq" id="XP_021853501.1"/>
    </source>
</evidence>
<protein>
    <recommendedName>
        <fullName evidence="9">DNA-(apurinic or apyrimidinic site) endonuclease</fullName>
        <ecNumber evidence="9">3.1.-.-</ecNumber>
    </recommendedName>
</protein>
<dbReference type="InterPro" id="IPR005135">
    <property type="entry name" value="Endo/exonuclease/phosphatase"/>
</dbReference>
<dbReference type="GO" id="GO:0046872">
    <property type="term" value="F:metal ion binding"/>
    <property type="evidence" value="ECO:0007669"/>
    <property type="project" value="UniProtKB-KW"/>
</dbReference>
<dbReference type="InterPro" id="IPR020848">
    <property type="entry name" value="AP_endonuclease_F1_CS"/>
</dbReference>
<evidence type="ECO:0000256" key="3">
    <source>
        <dbReference type="ARBA" id="ARBA00022723"/>
    </source>
</evidence>
<proteinExistence type="inferred from homology"/>
<dbReference type="GO" id="GO:0003906">
    <property type="term" value="F:DNA-(apurinic or apyrimidinic site) endonuclease activity"/>
    <property type="evidence" value="ECO:0000318"/>
    <property type="project" value="GO_Central"/>
</dbReference>
<comment type="cofactor">
    <cofactor evidence="1">
        <name>Mn(2+)</name>
        <dbReference type="ChEBI" id="CHEBI:29035"/>
    </cofactor>
</comment>
<dbReference type="InterPro" id="IPR003034">
    <property type="entry name" value="SAP_dom"/>
</dbReference>
<evidence type="ECO:0000256" key="6">
    <source>
        <dbReference type="PIRSR" id="PIRSR604808-1"/>
    </source>
</evidence>
<dbReference type="CDD" id="cd09087">
    <property type="entry name" value="Ape1-like_AP-endo"/>
    <property type="match status" value="1"/>
</dbReference>
<evidence type="ECO:0000256" key="2">
    <source>
        <dbReference type="ARBA" id="ARBA00007092"/>
    </source>
</evidence>
<dbReference type="KEGG" id="soe:110792985"/>
<evidence type="ECO:0000256" key="1">
    <source>
        <dbReference type="ARBA" id="ARBA00001936"/>
    </source>
</evidence>
<comment type="cofactor">
    <cofactor evidence="7 9">
        <name>Mg(2+)</name>
        <dbReference type="ChEBI" id="CHEBI:18420"/>
    </cofactor>
    <cofactor evidence="7 9">
        <name>Mn(2+)</name>
        <dbReference type="ChEBI" id="CHEBI:29035"/>
    </cofactor>
    <text evidence="7 9">Probably binds two magnesium or manganese ions per subunit.</text>
</comment>
<evidence type="ECO:0000256" key="4">
    <source>
        <dbReference type="ARBA" id="ARBA00022801"/>
    </source>
</evidence>
<dbReference type="PROSITE" id="PS00728">
    <property type="entry name" value="AP_NUCLEASE_F1_3"/>
    <property type="match status" value="1"/>
</dbReference>
<dbReference type="PROSITE" id="PS51435">
    <property type="entry name" value="AP_NUCLEASE_F1_4"/>
    <property type="match status" value="1"/>
</dbReference>
<organism evidence="12 13">
    <name type="scientific">Spinacia oleracea</name>
    <name type="common">Spinach</name>
    <dbReference type="NCBI Taxonomy" id="3562"/>
    <lineage>
        <taxon>Eukaryota</taxon>
        <taxon>Viridiplantae</taxon>
        <taxon>Streptophyta</taxon>
        <taxon>Embryophyta</taxon>
        <taxon>Tracheophyta</taxon>
        <taxon>Spermatophyta</taxon>
        <taxon>Magnoliopsida</taxon>
        <taxon>eudicotyledons</taxon>
        <taxon>Gunneridae</taxon>
        <taxon>Pentapetalae</taxon>
        <taxon>Caryophyllales</taxon>
        <taxon>Chenopodiaceae</taxon>
        <taxon>Chenopodioideae</taxon>
        <taxon>Anserineae</taxon>
        <taxon>Spinacia</taxon>
    </lineage>
</organism>
<feature type="site" description="Interaction with DNA substrate" evidence="8">
    <location>
        <position position="502"/>
    </location>
</feature>
<keyword evidence="9" id="KW-0227">DNA damage</keyword>
<evidence type="ECO:0000259" key="11">
    <source>
        <dbReference type="PROSITE" id="PS50800"/>
    </source>
</evidence>
<dbReference type="AlphaFoldDB" id="A0A9R0IQL2"/>
<dbReference type="Proteomes" id="UP000813463">
    <property type="component" value="Chromosome 1"/>
</dbReference>
<keyword evidence="13" id="KW-0540">Nuclease</keyword>
<feature type="binding site" evidence="7">
    <location>
        <position position="258"/>
    </location>
    <ligand>
        <name>Mg(2+)</name>
        <dbReference type="ChEBI" id="CHEBI:18420"/>
        <label>1</label>
    </ligand>
</feature>
<keyword evidence="7" id="KW-0464">Manganese</keyword>
<feature type="active site" description="Proton acceptor" evidence="6">
    <location>
        <position position="502"/>
    </location>
</feature>
<evidence type="ECO:0000313" key="12">
    <source>
        <dbReference type="Proteomes" id="UP000813463"/>
    </source>
</evidence>
<dbReference type="GO" id="GO:0008311">
    <property type="term" value="F:double-stranded DNA 3'-5' DNA exonuclease activity"/>
    <property type="evidence" value="ECO:0000318"/>
    <property type="project" value="GO_Central"/>
</dbReference>
<dbReference type="GO" id="GO:0008081">
    <property type="term" value="F:phosphoric diester hydrolase activity"/>
    <property type="evidence" value="ECO:0000318"/>
    <property type="project" value="GO_Central"/>
</dbReference>
<dbReference type="GO" id="GO:0005634">
    <property type="term" value="C:nucleus"/>
    <property type="evidence" value="ECO:0000318"/>
    <property type="project" value="GO_Central"/>
</dbReference>
<comment type="similarity">
    <text evidence="2 9">Belongs to the DNA repair enzymes AP/ExoA family.</text>
</comment>
<feature type="compositionally biased region" description="Basic and acidic residues" evidence="10">
    <location>
        <begin position="125"/>
        <end position="137"/>
    </location>
</feature>
<evidence type="ECO:0000256" key="8">
    <source>
        <dbReference type="PIRSR" id="PIRSR604808-3"/>
    </source>
</evidence>
<feature type="binding site" evidence="7">
    <location>
        <position position="289"/>
    </location>
    <ligand>
        <name>Mg(2+)</name>
        <dbReference type="ChEBI" id="CHEBI:18420"/>
        <label>1</label>
    </ligand>
</feature>
<dbReference type="Pfam" id="PF03372">
    <property type="entry name" value="Exo_endo_phos"/>
    <property type="match status" value="1"/>
</dbReference>
<dbReference type="GO" id="GO:0003677">
    <property type="term" value="F:DNA binding"/>
    <property type="evidence" value="ECO:0007669"/>
    <property type="project" value="InterPro"/>
</dbReference>
<keyword evidence="5 7" id="KW-0460">Magnesium</keyword>
<dbReference type="SUPFAM" id="SSF68906">
    <property type="entry name" value="SAP domain"/>
    <property type="match status" value="1"/>
</dbReference>
<dbReference type="SMART" id="SM00513">
    <property type="entry name" value="SAP"/>
    <property type="match status" value="1"/>
</dbReference>
<dbReference type="InterPro" id="IPR020847">
    <property type="entry name" value="AP_endonuclease_F1_BS"/>
</dbReference>
<evidence type="ECO:0000256" key="5">
    <source>
        <dbReference type="ARBA" id="ARBA00022842"/>
    </source>
</evidence>
<feature type="binding site" evidence="7">
    <location>
        <position position="406"/>
    </location>
    <ligand>
        <name>Mg(2+)</name>
        <dbReference type="ChEBI" id="CHEBI:18420"/>
        <label>1</label>
    </ligand>
</feature>
<dbReference type="RefSeq" id="XP_021853501.1">
    <property type="nucleotide sequence ID" value="XM_021997809.2"/>
</dbReference>
<dbReference type="InterPro" id="IPR036691">
    <property type="entry name" value="Endo/exonu/phosph_ase_sf"/>
</dbReference>
<dbReference type="Gene3D" id="1.10.720.30">
    <property type="entry name" value="SAP domain"/>
    <property type="match status" value="1"/>
</dbReference>
<reference evidence="12" key="1">
    <citation type="journal article" date="2021" name="Nat. Commun.">
        <title>Genomic analyses provide insights into spinach domestication and the genetic basis of agronomic traits.</title>
        <authorList>
            <person name="Cai X."/>
            <person name="Sun X."/>
            <person name="Xu C."/>
            <person name="Sun H."/>
            <person name="Wang X."/>
            <person name="Ge C."/>
            <person name="Zhang Z."/>
            <person name="Wang Q."/>
            <person name="Fei Z."/>
            <person name="Jiao C."/>
            <person name="Wang Q."/>
        </authorList>
    </citation>
    <scope>NUCLEOTIDE SEQUENCE [LARGE SCALE GENOMIC DNA]</scope>
    <source>
        <strain evidence="12">cv. Varoflay</strain>
    </source>
</reference>
<dbReference type="NCBIfam" id="TIGR00195">
    <property type="entry name" value="exoDNase_III"/>
    <property type="match status" value="1"/>
</dbReference>
<dbReference type="PANTHER" id="PTHR22748">
    <property type="entry name" value="AP ENDONUCLEASE"/>
    <property type="match status" value="1"/>
</dbReference>
<dbReference type="PROSITE" id="PS51257">
    <property type="entry name" value="PROKAR_LIPOPROTEIN"/>
    <property type="match status" value="1"/>
</dbReference>
<evidence type="ECO:0000256" key="10">
    <source>
        <dbReference type="SAM" id="MobiDB-lite"/>
    </source>
</evidence>
<dbReference type="OrthoDB" id="498125at2759"/>
<reference evidence="13" key="2">
    <citation type="submission" date="2025-08" db="UniProtKB">
        <authorList>
            <consortium name="RefSeq"/>
        </authorList>
    </citation>
    <scope>IDENTIFICATION</scope>
    <source>
        <tissue evidence="13">Leaf</tissue>
    </source>
</reference>
<keyword evidence="4" id="KW-0378">Hydrolase</keyword>
<dbReference type="FunFam" id="3.60.10.10:FF:000041">
    <property type="entry name" value="DNA-(apurinic or apyrimidinic site) lyase"/>
    <property type="match status" value="1"/>
</dbReference>
<feature type="domain" description="SAP" evidence="11">
    <location>
        <begin position="86"/>
        <end position="120"/>
    </location>
</feature>
<feature type="binding site" evidence="7">
    <location>
        <position position="502"/>
    </location>
    <ligand>
        <name>Mg(2+)</name>
        <dbReference type="ChEBI" id="CHEBI:18420"/>
        <label>1</label>
    </ligand>
</feature>
<dbReference type="EC" id="3.1.-.-" evidence="9"/>
<keyword evidence="9" id="KW-0234">DNA repair</keyword>
<evidence type="ECO:0000256" key="7">
    <source>
        <dbReference type="PIRSR" id="PIRSR604808-2"/>
    </source>
</evidence>
<evidence type="ECO:0000256" key="9">
    <source>
        <dbReference type="RuleBase" id="RU362131"/>
    </source>
</evidence>
<dbReference type="InterPro" id="IPR004808">
    <property type="entry name" value="AP_endonuc_1"/>
</dbReference>
<feature type="active site" description="Proton donor/acceptor" evidence="6">
    <location>
        <position position="404"/>
    </location>
</feature>
<accession>A0A9R0IQL2</accession>
<sequence length="511" mass="57263">MLLGFRNFINFSNFSFSCAGFQKHLNTSRGLFAGQVRAMGSGKKEKIAKLSVAATPSSPKMFPNENVVVGSKLDEILSIQNDPGKLDSMTVQQLRTALRKVGASSKGRKQELVSALKTILEGEIDGEKPPVNEKESSDEPLSDPISLPKCKRSETKEKEVVDETLEVDIDIKTVKQSKSVESSDICGKKRTIKRKVAAETASIHVEVSQEVNESAYEKEPWTRFAHKKPQKGWVAYNPKTMRPPLTRDTNVVKLMSWNVNGLRALLKLEGFSALELAQREDFDVLCLQETKLQEKDVEPVRDLLKGYDNSFWTCSIAKPGYSGTSIVSRIKPLSVRYGLGIANHDAEGRVVTAEFDSFYLLCVYVPNSGDGLRRLSYRITEWDPALSQYMKELEKSKPVILTGDLNCAHQEIDIYNPAGNKRSAGFTIEERESFEKNFLSEGFVDTFRKQHPDVVGYTYWGYRHGGRKTNRGWRLDYFLVSGSIADRVHDSFILPDVSGSDHCPIGLVIKC</sequence>
<feature type="binding site" evidence="7">
    <location>
        <position position="404"/>
    </location>
    <ligand>
        <name>Mg(2+)</name>
        <dbReference type="ChEBI" id="CHEBI:18420"/>
        <label>1</label>
    </ligand>
</feature>
<dbReference type="InterPro" id="IPR036361">
    <property type="entry name" value="SAP_dom_sf"/>
</dbReference>